<dbReference type="HOGENOM" id="CLU_101470_2_0_1"/>
<reference evidence="3" key="1">
    <citation type="journal article" date="2014" name="Proc. Natl. Acad. Sci. U.S.A.">
        <title>Extensive sampling of basidiomycete genomes demonstrates inadequacy of the white-rot/brown-rot paradigm for wood decay fungi.</title>
        <authorList>
            <person name="Riley R."/>
            <person name="Salamov A.A."/>
            <person name="Brown D.W."/>
            <person name="Nagy L.G."/>
            <person name="Floudas D."/>
            <person name="Held B.W."/>
            <person name="Levasseur A."/>
            <person name="Lombard V."/>
            <person name="Morin E."/>
            <person name="Otillar R."/>
            <person name="Lindquist E.A."/>
            <person name="Sun H."/>
            <person name="LaButti K.M."/>
            <person name="Schmutz J."/>
            <person name="Jabbour D."/>
            <person name="Luo H."/>
            <person name="Baker S.E."/>
            <person name="Pisabarro A.G."/>
            <person name="Walton J.D."/>
            <person name="Blanchette R.A."/>
            <person name="Henrissat B."/>
            <person name="Martin F."/>
            <person name="Cullen D."/>
            <person name="Hibbett D.S."/>
            <person name="Grigoriev I.V."/>
        </authorList>
    </citation>
    <scope>NUCLEOTIDE SEQUENCE [LARGE SCALE GENOMIC DNA]</scope>
    <source>
        <strain evidence="3">PC15</strain>
    </source>
</reference>
<dbReference type="AlphaFoldDB" id="A0A067NZL8"/>
<dbReference type="VEuPathDB" id="FungiDB:PLEOSDRAFT_154588"/>
<evidence type="ECO:0000256" key="1">
    <source>
        <dbReference type="SAM" id="MobiDB-lite"/>
    </source>
</evidence>
<feature type="compositionally biased region" description="Basic and acidic residues" evidence="1">
    <location>
        <begin position="10"/>
        <end position="24"/>
    </location>
</feature>
<evidence type="ECO:0000313" key="2">
    <source>
        <dbReference type="EMBL" id="KDQ32430.1"/>
    </source>
</evidence>
<dbReference type="EMBL" id="KL198005">
    <property type="protein sequence ID" value="KDQ32430.1"/>
    <property type="molecule type" value="Genomic_DNA"/>
</dbReference>
<organism evidence="2 3">
    <name type="scientific">Pleurotus ostreatus (strain PC15)</name>
    <name type="common">Oyster mushroom</name>
    <dbReference type="NCBI Taxonomy" id="1137138"/>
    <lineage>
        <taxon>Eukaryota</taxon>
        <taxon>Fungi</taxon>
        <taxon>Dikarya</taxon>
        <taxon>Basidiomycota</taxon>
        <taxon>Agaricomycotina</taxon>
        <taxon>Agaricomycetes</taxon>
        <taxon>Agaricomycetidae</taxon>
        <taxon>Agaricales</taxon>
        <taxon>Pleurotineae</taxon>
        <taxon>Pleurotaceae</taxon>
        <taxon>Pleurotus</taxon>
    </lineage>
</organism>
<protein>
    <submittedName>
        <fullName evidence="2">Uncharacterized protein</fullName>
    </submittedName>
</protein>
<sequence>MGRGHPRLYKTPEEKALANREKSKCWYNRQKHAKNSSQRPPRYRADKTKSEPIGGAAPDDPTPSSTEPVDVPGWLSLVAYTERQFNFLIDTATIYDYLESLYQEYIVEDWPETFSVPLISVQALYKTITQCEAAVLQLAGVGIELRDVERAAAPIRLVLQCLEEMECYASLSKAKTLEAHYGGQLRYQSLHQ</sequence>
<dbReference type="InParanoid" id="A0A067NZL8"/>
<feature type="region of interest" description="Disordered" evidence="1">
    <location>
        <begin position="1"/>
        <end position="68"/>
    </location>
</feature>
<evidence type="ECO:0000313" key="3">
    <source>
        <dbReference type="Proteomes" id="UP000027073"/>
    </source>
</evidence>
<accession>A0A067NZL8</accession>
<proteinExistence type="predicted"/>
<gene>
    <name evidence="2" type="ORF">PLEOSDRAFT_154588</name>
</gene>
<dbReference type="OrthoDB" id="2654423at2759"/>
<dbReference type="Proteomes" id="UP000027073">
    <property type="component" value="Unassembled WGS sequence"/>
</dbReference>
<name>A0A067NZL8_PLEO1</name>